<comment type="caution">
    <text evidence="2">The sequence shown here is derived from an EMBL/GenBank/DDBJ whole genome shotgun (WGS) entry which is preliminary data.</text>
</comment>
<keyword evidence="3" id="KW-1185">Reference proteome</keyword>
<proteinExistence type="predicted"/>
<organism evidence="2 3">
    <name type="scientific">Handroanthus impetiginosus</name>
    <dbReference type="NCBI Taxonomy" id="429701"/>
    <lineage>
        <taxon>Eukaryota</taxon>
        <taxon>Viridiplantae</taxon>
        <taxon>Streptophyta</taxon>
        <taxon>Embryophyta</taxon>
        <taxon>Tracheophyta</taxon>
        <taxon>Spermatophyta</taxon>
        <taxon>Magnoliopsida</taxon>
        <taxon>eudicotyledons</taxon>
        <taxon>Gunneridae</taxon>
        <taxon>Pentapetalae</taxon>
        <taxon>asterids</taxon>
        <taxon>lamiids</taxon>
        <taxon>Lamiales</taxon>
        <taxon>Bignoniaceae</taxon>
        <taxon>Crescentiina</taxon>
        <taxon>Tabebuia alliance</taxon>
        <taxon>Handroanthus</taxon>
    </lineage>
</organism>
<feature type="compositionally biased region" description="Basic and acidic residues" evidence="1">
    <location>
        <begin position="86"/>
        <end position="95"/>
    </location>
</feature>
<gene>
    <name evidence="2" type="ORF">CDL12_02286</name>
</gene>
<dbReference type="STRING" id="429701.A0A2G9I5D5"/>
<evidence type="ECO:0000313" key="3">
    <source>
        <dbReference type="Proteomes" id="UP000231279"/>
    </source>
</evidence>
<dbReference type="Proteomes" id="UP000231279">
    <property type="component" value="Unassembled WGS sequence"/>
</dbReference>
<feature type="region of interest" description="Disordered" evidence="1">
    <location>
        <begin position="84"/>
        <end position="122"/>
    </location>
</feature>
<evidence type="ECO:0000313" key="2">
    <source>
        <dbReference type="EMBL" id="PIN24977.1"/>
    </source>
</evidence>
<feature type="compositionally biased region" description="Polar residues" evidence="1">
    <location>
        <begin position="101"/>
        <end position="116"/>
    </location>
</feature>
<protein>
    <submittedName>
        <fullName evidence="2">Uncharacterized protein</fullName>
    </submittedName>
</protein>
<evidence type="ECO:0000256" key="1">
    <source>
        <dbReference type="SAM" id="MobiDB-lite"/>
    </source>
</evidence>
<dbReference type="AlphaFoldDB" id="A0A2G9I5D5"/>
<dbReference type="EMBL" id="NKXS01000332">
    <property type="protein sequence ID" value="PIN24977.1"/>
    <property type="molecule type" value="Genomic_DNA"/>
</dbReference>
<name>A0A2G9I5D5_9LAMI</name>
<reference evidence="3" key="1">
    <citation type="journal article" date="2018" name="Gigascience">
        <title>Genome assembly of the Pink Ipe (Handroanthus impetiginosus, Bignoniaceae), a highly valued, ecologically keystone Neotropical timber forest tree.</title>
        <authorList>
            <person name="Silva-Junior O.B."/>
            <person name="Grattapaglia D."/>
            <person name="Novaes E."/>
            <person name="Collevatti R.G."/>
        </authorList>
    </citation>
    <scope>NUCLEOTIDE SEQUENCE [LARGE SCALE GENOMIC DNA]</scope>
    <source>
        <strain evidence="3">cv. UFG-1</strain>
    </source>
</reference>
<accession>A0A2G9I5D5</accession>
<sequence length="136" mass="15329">MEFDFTSEEMRDFLMDIDFLFSPKEEKLLSMETDGQLVLPEIPENDTMLEQLLLSNPLTEDEQLAELEAETCTDSGVHVGLTLQPKEYDESHGSDDDGDKYQNQITEAKNFQSPIGTSEKVDVLTKQMGSLTSEIS</sequence>